<dbReference type="Proteomes" id="UP000276953">
    <property type="component" value="Unassembled WGS sequence"/>
</dbReference>
<organism evidence="1 2">
    <name type="scientific">Chryseobacterium arthrosphaerae</name>
    <dbReference type="NCBI Taxonomy" id="651561"/>
    <lineage>
        <taxon>Bacteria</taxon>
        <taxon>Pseudomonadati</taxon>
        <taxon>Bacteroidota</taxon>
        <taxon>Flavobacteriia</taxon>
        <taxon>Flavobacteriales</taxon>
        <taxon>Weeksellaceae</taxon>
        <taxon>Chryseobacterium group</taxon>
        <taxon>Chryseobacterium</taxon>
    </lineage>
</organism>
<protein>
    <submittedName>
        <fullName evidence="1">Uncharacterized protein</fullName>
    </submittedName>
</protein>
<name>A0A3S0NKZ3_9FLAO</name>
<dbReference type="EMBL" id="RYFC01000003">
    <property type="protein sequence ID" value="RTZ46232.1"/>
    <property type="molecule type" value="Genomic_DNA"/>
</dbReference>
<gene>
    <name evidence="1" type="ORF">EJ377_17550</name>
</gene>
<accession>A0A3S0NKZ3</accession>
<evidence type="ECO:0000313" key="2">
    <source>
        <dbReference type="Proteomes" id="UP000276953"/>
    </source>
</evidence>
<reference evidence="1 2" key="1">
    <citation type="submission" date="2018-12" db="EMBL/GenBank/DDBJ databases">
        <title>Draft Genome Sequence of Chryseobacterium arthrosphaerae strain ED882-96 Isolated from the Blood of a Patient with Liver Cirrhosis in Taiwan.</title>
        <authorList>
            <person name="Lin J.-N."/>
            <person name="Lai C.-H."/>
            <person name="Yang C.-H."/>
            <person name="Huang Y.-H."/>
        </authorList>
    </citation>
    <scope>NUCLEOTIDE SEQUENCE [LARGE SCALE GENOMIC DNA]</scope>
    <source>
        <strain evidence="1 2">ED882-96</strain>
    </source>
</reference>
<proteinExistence type="predicted"/>
<comment type="caution">
    <text evidence="1">The sequence shown here is derived from an EMBL/GenBank/DDBJ whole genome shotgun (WGS) entry which is preliminary data.</text>
</comment>
<dbReference type="AlphaFoldDB" id="A0A3S0NKZ3"/>
<sequence>MAILLAATGAVKSQVAIGNRPSPIHRFPLNLQTRRTGIDTSYVETKTGITDNGTIIYDTTTTK</sequence>
<evidence type="ECO:0000313" key="1">
    <source>
        <dbReference type="EMBL" id="RTZ46232.1"/>
    </source>
</evidence>